<evidence type="ECO:0000313" key="1">
    <source>
        <dbReference type="EMBL" id="AOE43734.1"/>
    </source>
</evidence>
<dbReference type="Proteomes" id="UP000202170">
    <property type="component" value="Segment"/>
</dbReference>
<accession>A0A1B3AYB3</accession>
<gene>
    <name evidence="1" type="primary">44</name>
    <name evidence="1" type="ORF">SEA_BANTAM_44</name>
</gene>
<dbReference type="EMBL" id="KX557272">
    <property type="protein sequence ID" value="AOE43734.1"/>
    <property type="molecule type" value="Genomic_DNA"/>
</dbReference>
<organism evidence="1 2">
    <name type="scientific">Gordonia phage Bantam</name>
    <dbReference type="NCBI Taxonomy" id="1887641"/>
    <lineage>
        <taxon>Viruses</taxon>
        <taxon>Duplodnaviria</taxon>
        <taxon>Heunggongvirae</taxon>
        <taxon>Uroviricota</taxon>
        <taxon>Caudoviricetes</taxon>
        <taxon>Bantamvirus</taxon>
        <taxon>Bantamvirus bantam</taxon>
    </lineage>
</organism>
<proteinExistence type="predicted"/>
<evidence type="ECO:0000313" key="2">
    <source>
        <dbReference type="Proteomes" id="UP000202170"/>
    </source>
</evidence>
<protein>
    <submittedName>
        <fullName evidence="1">Uncharacterized protein</fullName>
    </submittedName>
</protein>
<dbReference type="KEGG" id="vg:29080308"/>
<keyword evidence="2" id="KW-1185">Reference proteome</keyword>
<name>A0A1B3AYB3_9CAUD</name>
<dbReference type="GeneID" id="29080308"/>
<sequence>MPEAQRRNIEDLSAPEIYAGFEAVLTWMDAAGRIVSMLDGFGENQPAERIEAVLDRLNTVINNAVEGVPNSTPIKDAKAPVLVSDGREHDIVVDLMARRGPSA</sequence>
<dbReference type="RefSeq" id="YP_009287513.1">
    <property type="nucleotide sequence ID" value="NC_031074.1"/>
</dbReference>
<reference evidence="2" key="1">
    <citation type="submission" date="2016-07" db="EMBL/GenBank/DDBJ databases">
        <authorList>
            <person name="Florea S."/>
            <person name="Webb J.S."/>
            <person name="Jaromczyk J."/>
            <person name="Schardl C.L."/>
        </authorList>
    </citation>
    <scope>NUCLEOTIDE SEQUENCE [LARGE SCALE GENOMIC DNA]</scope>
</reference>